<sequence>MITRYTDQQGAANDIAVTATIPEEAELGKSIDLRCDWKLSGNATLYTTKWYKDEHQFFSYEPDNPELIKITPVKGVNVDVSRFNHPPYFSNFLFTKWSRYRIIQRTERLNFTIRR</sequence>
<organism evidence="1 2">
    <name type="scientific">Eretmocerus hayati</name>
    <dbReference type="NCBI Taxonomy" id="131215"/>
    <lineage>
        <taxon>Eukaryota</taxon>
        <taxon>Metazoa</taxon>
        <taxon>Ecdysozoa</taxon>
        <taxon>Arthropoda</taxon>
        <taxon>Hexapoda</taxon>
        <taxon>Insecta</taxon>
        <taxon>Pterygota</taxon>
        <taxon>Neoptera</taxon>
        <taxon>Endopterygota</taxon>
        <taxon>Hymenoptera</taxon>
        <taxon>Apocrita</taxon>
        <taxon>Proctotrupomorpha</taxon>
        <taxon>Chalcidoidea</taxon>
        <taxon>Aphelinidae</taxon>
        <taxon>Aphelininae</taxon>
        <taxon>Eretmocerus</taxon>
    </lineage>
</organism>
<keyword evidence="2" id="KW-1185">Reference proteome</keyword>
<comment type="caution">
    <text evidence="1">The sequence shown here is derived from an EMBL/GenBank/DDBJ whole genome shotgun (WGS) entry which is preliminary data.</text>
</comment>
<evidence type="ECO:0000313" key="2">
    <source>
        <dbReference type="Proteomes" id="UP001239111"/>
    </source>
</evidence>
<dbReference type="EMBL" id="CM056744">
    <property type="protein sequence ID" value="KAJ8664920.1"/>
    <property type="molecule type" value="Genomic_DNA"/>
</dbReference>
<accession>A0ACC2N5L0</accession>
<name>A0ACC2N5L0_9HYME</name>
<reference evidence="1" key="1">
    <citation type="submission" date="2023-04" db="EMBL/GenBank/DDBJ databases">
        <title>A chromosome-level genome assembly of the parasitoid wasp Eretmocerus hayati.</title>
        <authorList>
            <person name="Zhong Y."/>
            <person name="Liu S."/>
            <person name="Liu Y."/>
        </authorList>
    </citation>
    <scope>NUCLEOTIDE SEQUENCE</scope>
    <source>
        <strain evidence="1">ZJU_SS_LIU_2023</strain>
    </source>
</reference>
<proteinExistence type="predicted"/>
<evidence type="ECO:0000313" key="1">
    <source>
        <dbReference type="EMBL" id="KAJ8664920.1"/>
    </source>
</evidence>
<gene>
    <name evidence="1" type="ORF">QAD02_006582</name>
</gene>
<protein>
    <submittedName>
        <fullName evidence="1">Uncharacterized protein</fullName>
    </submittedName>
</protein>
<dbReference type="Proteomes" id="UP001239111">
    <property type="component" value="Chromosome 4"/>
</dbReference>